<evidence type="ECO:0000313" key="2">
    <source>
        <dbReference type="EMBL" id="KAK0652817.1"/>
    </source>
</evidence>
<feature type="compositionally biased region" description="Polar residues" evidence="1">
    <location>
        <begin position="64"/>
        <end position="73"/>
    </location>
</feature>
<evidence type="ECO:0000256" key="1">
    <source>
        <dbReference type="SAM" id="MobiDB-lite"/>
    </source>
</evidence>
<keyword evidence="3" id="KW-1185">Reference proteome</keyword>
<gene>
    <name evidence="2" type="ORF">B0T16DRAFT_388018</name>
</gene>
<comment type="caution">
    <text evidence="2">The sequence shown here is derived from an EMBL/GenBank/DDBJ whole genome shotgun (WGS) entry which is preliminary data.</text>
</comment>
<name>A0AA39YHP0_9PEZI</name>
<dbReference type="Proteomes" id="UP001174936">
    <property type="component" value="Unassembled WGS sequence"/>
</dbReference>
<sequence length="109" mass="11675">MLSQALSGLGLEVFPRLLPGHSGQLSELWAIWAFLPLFLELFQASALGEATWLRWTPPWASNEAPASQFNTGPRTGLEGSARISDVASKASATTSSVPSKEIPHRASSQ</sequence>
<organism evidence="2 3">
    <name type="scientific">Cercophora newfieldiana</name>
    <dbReference type="NCBI Taxonomy" id="92897"/>
    <lineage>
        <taxon>Eukaryota</taxon>
        <taxon>Fungi</taxon>
        <taxon>Dikarya</taxon>
        <taxon>Ascomycota</taxon>
        <taxon>Pezizomycotina</taxon>
        <taxon>Sordariomycetes</taxon>
        <taxon>Sordariomycetidae</taxon>
        <taxon>Sordariales</taxon>
        <taxon>Lasiosphaeriaceae</taxon>
        <taxon>Cercophora</taxon>
    </lineage>
</organism>
<evidence type="ECO:0000313" key="3">
    <source>
        <dbReference type="Proteomes" id="UP001174936"/>
    </source>
</evidence>
<feature type="compositionally biased region" description="Low complexity" evidence="1">
    <location>
        <begin position="84"/>
        <end position="100"/>
    </location>
</feature>
<protein>
    <submittedName>
        <fullName evidence="2">Uncharacterized protein</fullName>
    </submittedName>
</protein>
<reference evidence="2" key="1">
    <citation type="submission" date="2023-06" db="EMBL/GenBank/DDBJ databases">
        <title>Genome-scale phylogeny and comparative genomics of the fungal order Sordariales.</title>
        <authorList>
            <consortium name="Lawrence Berkeley National Laboratory"/>
            <person name="Hensen N."/>
            <person name="Bonometti L."/>
            <person name="Westerberg I."/>
            <person name="Brannstrom I.O."/>
            <person name="Guillou S."/>
            <person name="Cros-Aarteil S."/>
            <person name="Calhoun S."/>
            <person name="Haridas S."/>
            <person name="Kuo A."/>
            <person name="Mondo S."/>
            <person name="Pangilinan J."/>
            <person name="Riley R."/>
            <person name="Labutti K."/>
            <person name="Andreopoulos B."/>
            <person name="Lipzen A."/>
            <person name="Chen C."/>
            <person name="Yanf M."/>
            <person name="Daum C."/>
            <person name="Ng V."/>
            <person name="Clum A."/>
            <person name="Steindorff A."/>
            <person name="Ohm R."/>
            <person name="Martin F."/>
            <person name="Silar P."/>
            <person name="Natvig D."/>
            <person name="Lalanne C."/>
            <person name="Gautier V."/>
            <person name="Ament-Velasquez S.L."/>
            <person name="Kruys A."/>
            <person name="Hutchinson M.I."/>
            <person name="Powell A.J."/>
            <person name="Barry K."/>
            <person name="Miller A.N."/>
            <person name="Grigoriev I.V."/>
            <person name="Debuchy R."/>
            <person name="Gladieux P."/>
            <person name="Thoren M.H."/>
            <person name="Johannesson H."/>
        </authorList>
    </citation>
    <scope>NUCLEOTIDE SEQUENCE</scope>
    <source>
        <strain evidence="2">SMH2532-1</strain>
    </source>
</reference>
<feature type="region of interest" description="Disordered" evidence="1">
    <location>
        <begin position="60"/>
        <end position="109"/>
    </location>
</feature>
<proteinExistence type="predicted"/>
<accession>A0AA39YHP0</accession>
<dbReference type="AlphaFoldDB" id="A0AA39YHP0"/>
<dbReference type="EMBL" id="JAULSV010000002">
    <property type="protein sequence ID" value="KAK0652817.1"/>
    <property type="molecule type" value="Genomic_DNA"/>
</dbReference>